<reference evidence="3" key="1">
    <citation type="submission" date="2024-05" db="EMBL/GenBank/DDBJ databases">
        <title>Planctomycetes of the genus Singulisphaera possess chitinolytic capabilities.</title>
        <authorList>
            <person name="Ivanova A."/>
        </authorList>
    </citation>
    <scope>NUCLEOTIDE SEQUENCE</scope>
    <source>
        <strain evidence="3">Ch08T</strain>
    </source>
</reference>
<proteinExistence type="predicted"/>
<feature type="coiled-coil region" evidence="1">
    <location>
        <begin position="67"/>
        <end position="101"/>
    </location>
</feature>
<gene>
    <name evidence="3" type="ORF">V5E97_14705</name>
</gene>
<evidence type="ECO:0000256" key="1">
    <source>
        <dbReference type="SAM" id="Coils"/>
    </source>
</evidence>
<dbReference type="RefSeq" id="WP_406700083.1">
    <property type="nucleotide sequence ID" value="NZ_CP155447.1"/>
</dbReference>
<keyword evidence="1" id="KW-0175">Coiled coil</keyword>
<keyword evidence="2" id="KW-0732">Signal</keyword>
<feature type="chain" id="PRO_5043470353" evidence="2">
    <location>
        <begin position="28"/>
        <end position="1170"/>
    </location>
</feature>
<dbReference type="EMBL" id="CP155447">
    <property type="protein sequence ID" value="XBH07240.1"/>
    <property type="molecule type" value="Genomic_DNA"/>
</dbReference>
<organism evidence="3">
    <name type="scientific">Singulisphaera sp. Ch08</name>
    <dbReference type="NCBI Taxonomy" id="3120278"/>
    <lineage>
        <taxon>Bacteria</taxon>
        <taxon>Pseudomonadati</taxon>
        <taxon>Planctomycetota</taxon>
        <taxon>Planctomycetia</taxon>
        <taxon>Isosphaerales</taxon>
        <taxon>Isosphaeraceae</taxon>
        <taxon>Singulisphaera</taxon>
    </lineage>
</organism>
<dbReference type="AlphaFoldDB" id="A0AAU7CPM2"/>
<protein>
    <submittedName>
        <fullName evidence="3">Uncharacterized protein</fullName>
    </submittedName>
</protein>
<evidence type="ECO:0000256" key="2">
    <source>
        <dbReference type="SAM" id="SignalP"/>
    </source>
</evidence>
<accession>A0AAU7CPM2</accession>
<name>A0AAU7CPM2_9BACT</name>
<sequence length="1170" mass="128041">MTRARPLVLTCLSLPLFAALVAPTALFAQPDPAKAGTGLAQAAASEAGWAAMNSTTAKETLEFLVQVNELRNDLEMMRALLREGREEAQAIKDKAEAARRDPTKLVLKLADMLAARSDAFRKLVGWTDAMQAQVAELRRTAKDAEALVKEVEEIQPEDVRALKLFEEIDGRILPLIDSLRDPAQAARTLIDGQIREALSKPWAVGGLVFRIKLMDELQAVFSPEANITIVMEYLNGDLPDVEASGLYFGRDGTPKFDRLKFSTDAKAIESVLMKKGLSKLGEAIGDLGLPLTFRNLKTMGFDQPGPGGRLGGLQFDLDVNLAMGSLPLPQLKQDGIQIFSDGHVHLKGATTLKYELKPNIPIPIATTGLAFHKHAVEMSLKPEKVAISTVLSAAAPESGNAIGLDVTCRFGFPIRKIEFQGTMRTAGGLSFGRVYNGELSAEHIQGDLEFPSANDSPIMTAVTPLAVQGHFKFDKDGLIAKGKATLFNGPSIDSEIFIGTNGHGHITATADFQLFDVLKVAGELESKFTPGFKRVTANVVGMVDLDLQLFKVSAALDVDADTDRVAQGKLPIRAKASALGAEAIVDLPSFTPADFLIVVAALKRQLPDMYKNMIKALAAFEGHAAEVLAAEEAKIRQAVSDAAARAGVDAIRTGDPNVDKALGDISKGGKQIITELVDARVFGGKAATQLRRSASNELENLGRDPFGTFANTPQNALNELSNVGNLVTGAFGNKKKDAGDARRRAEEEARAKVEALKKSLDEKLGRLVSAIEGDRLDHLPKPTRQLDSRGQGVNESTRLRLLFEHAASAPWGSNAPESGEVMFLVRATGMKSTINTRYPDRSQRLSGSDVQAGYVFFQDLLKADAKPKARIGIPRLKHNSALPAELIASDEIQRLVELHVPEAEIEGYRKLYERKLAIKNETDEPMTVWVNAEARVRRDDAFNWSWDSGVPAEKAATAFLVPARSTKILGEDVTPFLPNQSVADRANDSESKEDKVAVKGRRFRLWAESETGERWEEQRSQDLWVVAKNAKIQGERAYRDDKIQTHTYVLKPKTGLRDFAERQLKLRNDTPEPLTLKLRYRSSRGGQSRWYTLPELVLAPGTTVRPRGSDGFAVRASRVVFEAEGPTRRYTAHEESPVWLVAEADGRRMYRGPKIGVYLHVFRPDTRVSR</sequence>
<evidence type="ECO:0000313" key="3">
    <source>
        <dbReference type="EMBL" id="XBH07240.1"/>
    </source>
</evidence>
<feature type="signal peptide" evidence="2">
    <location>
        <begin position="1"/>
        <end position="27"/>
    </location>
</feature>
<feature type="coiled-coil region" evidence="1">
    <location>
        <begin position="127"/>
        <end position="154"/>
    </location>
</feature>